<feature type="chain" id="PRO_5043875614" evidence="1">
    <location>
        <begin position="22"/>
        <end position="181"/>
    </location>
</feature>
<feature type="signal peptide" evidence="1">
    <location>
        <begin position="1"/>
        <end position="21"/>
    </location>
</feature>
<keyword evidence="3" id="KW-1185">Reference proteome</keyword>
<dbReference type="AlphaFoldDB" id="A0AAV2Q4H5"/>
<name>A0AAV2Q4H5_MEGNR</name>
<protein>
    <submittedName>
        <fullName evidence="2">Uncharacterized protein</fullName>
    </submittedName>
</protein>
<feature type="non-terminal residue" evidence="2">
    <location>
        <position position="181"/>
    </location>
</feature>
<organism evidence="2 3">
    <name type="scientific">Meganyctiphanes norvegica</name>
    <name type="common">Northern krill</name>
    <name type="synonym">Thysanopoda norvegica</name>
    <dbReference type="NCBI Taxonomy" id="48144"/>
    <lineage>
        <taxon>Eukaryota</taxon>
        <taxon>Metazoa</taxon>
        <taxon>Ecdysozoa</taxon>
        <taxon>Arthropoda</taxon>
        <taxon>Crustacea</taxon>
        <taxon>Multicrustacea</taxon>
        <taxon>Malacostraca</taxon>
        <taxon>Eumalacostraca</taxon>
        <taxon>Eucarida</taxon>
        <taxon>Euphausiacea</taxon>
        <taxon>Euphausiidae</taxon>
        <taxon>Meganyctiphanes</taxon>
    </lineage>
</organism>
<dbReference type="EMBL" id="CAXKWB010003328">
    <property type="protein sequence ID" value="CAL4068967.1"/>
    <property type="molecule type" value="Genomic_DNA"/>
</dbReference>
<keyword evidence="1" id="KW-0732">Signal</keyword>
<sequence length="181" mass="20356">MDFRIICILSSANVLVAMAHADFDRLSLTKQLVPSTDDSPDYCIYQGLCHNIVQQADRTVDFVVYLLKAMVPPGECDWKCQCNNARSIPWPGTPVLPNITTTPDFREQVVAIFGYLQQYALGVQNVTLDQVIGVKPLSKLDNKNKSTHLDHWQTLLTHINNHGRIDSGDCMQMLVDVQDQL</sequence>
<evidence type="ECO:0000313" key="3">
    <source>
        <dbReference type="Proteomes" id="UP001497623"/>
    </source>
</evidence>
<gene>
    <name evidence="2" type="ORF">MNOR_LOCUS7514</name>
</gene>
<dbReference type="Proteomes" id="UP001497623">
    <property type="component" value="Unassembled WGS sequence"/>
</dbReference>
<proteinExistence type="predicted"/>
<evidence type="ECO:0000313" key="2">
    <source>
        <dbReference type="EMBL" id="CAL4068967.1"/>
    </source>
</evidence>
<accession>A0AAV2Q4H5</accession>
<comment type="caution">
    <text evidence="2">The sequence shown here is derived from an EMBL/GenBank/DDBJ whole genome shotgun (WGS) entry which is preliminary data.</text>
</comment>
<evidence type="ECO:0000256" key="1">
    <source>
        <dbReference type="SAM" id="SignalP"/>
    </source>
</evidence>
<reference evidence="2 3" key="1">
    <citation type="submission" date="2024-05" db="EMBL/GenBank/DDBJ databases">
        <authorList>
            <person name="Wallberg A."/>
        </authorList>
    </citation>
    <scope>NUCLEOTIDE SEQUENCE [LARGE SCALE GENOMIC DNA]</scope>
</reference>